<dbReference type="EMBL" id="JACIDR010000007">
    <property type="protein sequence ID" value="MBB3974625.1"/>
    <property type="molecule type" value="Genomic_DNA"/>
</dbReference>
<sequence length="341" mass="36352">MTLAVPDHEARAVAKRPRLGFLGVGWIGLDRMKAILGAGAAEVAAICDPSPEMAARAAEVAPGAAFAADLDALLDQDLDGVVIASPSSLHAGQSIRALERGAAVFCQKPLGRTAGEVRAVVDAARAADRLLAVDLSYRFTHGMRRIRELAQAGELGRVFAVDLVFHNAYGPDKPWFYDPAQSGGGCVMDLGVHLVDLALWTLGFPAATNVSARLFAGGERLAGHPDRVEDFAEATVELGCGTTVRLACSWRLNAGQDAVISAAFYGTEGGAELRNVDGSFYDFVTERYRGTAREAVHPLENDWGGKAAADWSRRLAAGEGFSPEIERMSDVAEILDRIYER</sequence>
<dbReference type="Pfam" id="PF22725">
    <property type="entry name" value="GFO_IDH_MocA_C3"/>
    <property type="match status" value="1"/>
</dbReference>
<feature type="domain" description="Gfo/Idh/MocA-like oxidoreductase N-terminal" evidence="2">
    <location>
        <begin position="18"/>
        <end position="134"/>
    </location>
</feature>
<dbReference type="SUPFAM" id="SSF51735">
    <property type="entry name" value="NAD(P)-binding Rossmann-fold domains"/>
    <property type="match status" value="1"/>
</dbReference>
<keyword evidence="5" id="KW-1185">Reference proteome</keyword>
<dbReference type="Pfam" id="PF01408">
    <property type="entry name" value="GFO_IDH_MocA"/>
    <property type="match status" value="1"/>
</dbReference>
<dbReference type="PANTHER" id="PTHR43818">
    <property type="entry name" value="BCDNA.GH03377"/>
    <property type="match status" value="1"/>
</dbReference>
<protein>
    <submittedName>
        <fullName evidence="4">Putative dehydrogenase</fullName>
    </submittedName>
</protein>
<dbReference type="GO" id="GO:0000166">
    <property type="term" value="F:nucleotide binding"/>
    <property type="evidence" value="ECO:0007669"/>
    <property type="project" value="InterPro"/>
</dbReference>
<dbReference type="InterPro" id="IPR036291">
    <property type="entry name" value="NAD(P)-bd_dom_sf"/>
</dbReference>
<keyword evidence="1" id="KW-0560">Oxidoreductase</keyword>
<dbReference type="Gene3D" id="3.40.50.720">
    <property type="entry name" value="NAD(P)-binding Rossmann-like Domain"/>
    <property type="match status" value="1"/>
</dbReference>
<comment type="caution">
    <text evidence="4">The sequence shown here is derived from an EMBL/GenBank/DDBJ whole genome shotgun (WGS) entry which is preliminary data.</text>
</comment>
<name>A0A7W6D5I2_9HYPH</name>
<dbReference type="InterPro" id="IPR000683">
    <property type="entry name" value="Gfo/Idh/MocA-like_OxRdtase_N"/>
</dbReference>
<dbReference type="InterPro" id="IPR055170">
    <property type="entry name" value="GFO_IDH_MocA-like_dom"/>
</dbReference>
<accession>A0A7W6D5I2</accession>
<evidence type="ECO:0000313" key="5">
    <source>
        <dbReference type="Proteomes" id="UP000528964"/>
    </source>
</evidence>
<evidence type="ECO:0000259" key="2">
    <source>
        <dbReference type="Pfam" id="PF01408"/>
    </source>
</evidence>
<dbReference type="Proteomes" id="UP000528964">
    <property type="component" value="Unassembled WGS sequence"/>
</dbReference>
<dbReference type="GO" id="GO:0016491">
    <property type="term" value="F:oxidoreductase activity"/>
    <property type="evidence" value="ECO:0007669"/>
    <property type="project" value="UniProtKB-KW"/>
</dbReference>
<reference evidence="4 5" key="1">
    <citation type="submission" date="2020-08" db="EMBL/GenBank/DDBJ databases">
        <title>Genomic Encyclopedia of Type Strains, Phase IV (KMG-IV): sequencing the most valuable type-strain genomes for metagenomic binning, comparative biology and taxonomic classification.</title>
        <authorList>
            <person name="Goeker M."/>
        </authorList>
    </citation>
    <scope>NUCLEOTIDE SEQUENCE [LARGE SCALE GENOMIC DNA]</scope>
    <source>
        <strain evidence="4 5">DSM 25481</strain>
    </source>
</reference>
<dbReference type="Gene3D" id="3.30.360.10">
    <property type="entry name" value="Dihydrodipicolinate Reductase, domain 2"/>
    <property type="match status" value="1"/>
</dbReference>
<evidence type="ECO:0000259" key="3">
    <source>
        <dbReference type="Pfam" id="PF22725"/>
    </source>
</evidence>
<dbReference type="SUPFAM" id="SSF55347">
    <property type="entry name" value="Glyceraldehyde-3-phosphate dehydrogenase-like, C-terminal domain"/>
    <property type="match status" value="1"/>
</dbReference>
<dbReference type="InterPro" id="IPR050463">
    <property type="entry name" value="Gfo/Idh/MocA_oxidrdct_glycsds"/>
</dbReference>
<dbReference type="AlphaFoldDB" id="A0A7W6D5I2"/>
<evidence type="ECO:0000256" key="1">
    <source>
        <dbReference type="ARBA" id="ARBA00023002"/>
    </source>
</evidence>
<organism evidence="4 5">
    <name type="scientific">Hansschlegelia beijingensis</name>
    <dbReference type="NCBI Taxonomy" id="1133344"/>
    <lineage>
        <taxon>Bacteria</taxon>
        <taxon>Pseudomonadati</taxon>
        <taxon>Pseudomonadota</taxon>
        <taxon>Alphaproteobacteria</taxon>
        <taxon>Hyphomicrobiales</taxon>
        <taxon>Methylopilaceae</taxon>
        <taxon>Hansschlegelia</taxon>
    </lineage>
</organism>
<proteinExistence type="predicted"/>
<dbReference type="RefSeq" id="WP_183396483.1">
    <property type="nucleotide sequence ID" value="NZ_JACIDR010000007.1"/>
</dbReference>
<evidence type="ECO:0000313" key="4">
    <source>
        <dbReference type="EMBL" id="MBB3974625.1"/>
    </source>
</evidence>
<feature type="domain" description="GFO/IDH/MocA-like oxidoreductase" evidence="3">
    <location>
        <begin position="143"/>
        <end position="271"/>
    </location>
</feature>
<dbReference type="PANTHER" id="PTHR43818:SF11">
    <property type="entry name" value="BCDNA.GH03377"/>
    <property type="match status" value="1"/>
</dbReference>
<gene>
    <name evidence="4" type="ORF">GGR24_003312</name>
</gene>